<dbReference type="Proteomes" id="UP000664940">
    <property type="component" value="Unassembled WGS sequence"/>
</dbReference>
<protein>
    <submittedName>
        <fullName evidence="2">Uncharacterized protein</fullName>
    </submittedName>
</protein>
<feature type="region of interest" description="Disordered" evidence="1">
    <location>
        <begin position="57"/>
        <end position="100"/>
    </location>
</feature>
<organism evidence="2 3">
    <name type="scientific">Phyllostomus discolor</name>
    <name type="common">pale spear-nosed bat</name>
    <dbReference type="NCBI Taxonomy" id="89673"/>
    <lineage>
        <taxon>Eukaryota</taxon>
        <taxon>Metazoa</taxon>
        <taxon>Chordata</taxon>
        <taxon>Craniata</taxon>
        <taxon>Vertebrata</taxon>
        <taxon>Euteleostomi</taxon>
        <taxon>Mammalia</taxon>
        <taxon>Eutheria</taxon>
        <taxon>Laurasiatheria</taxon>
        <taxon>Chiroptera</taxon>
        <taxon>Yangochiroptera</taxon>
        <taxon>Phyllostomidae</taxon>
        <taxon>Phyllostominae</taxon>
        <taxon>Phyllostomus</taxon>
    </lineage>
</organism>
<proteinExistence type="predicted"/>
<evidence type="ECO:0000256" key="1">
    <source>
        <dbReference type="SAM" id="MobiDB-lite"/>
    </source>
</evidence>
<accession>A0A834ERN5</accession>
<evidence type="ECO:0000313" key="3">
    <source>
        <dbReference type="Proteomes" id="UP000664940"/>
    </source>
</evidence>
<gene>
    <name evidence="2" type="ORF">HJG60_007865</name>
</gene>
<reference evidence="2 3" key="1">
    <citation type="journal article" date="2020" name="Nature">
        <title>Six reference-quality genomes reveal evolution of bat adaptations.</title>
        <authorList>
            <person name="Jebb D."/>
            <person name="Huang Z."/>
            <person name="Pippel M."/>
            <person name="Hughes G.M."/>
            <person name="Lavrichenko K."/>
            <person name="Devanna P."/>
            <person name="Winkler S."/>
            <person name="Jermiin L.S."/>
            <person name="Skirmuntt E.C."/>
            <person name="Katzourakis A."/>
            <person name="Burkitt-Gray L."/>
            <person name="Ray D.A."/>
            <person name="Sullivan K.A.M."/>
            <person name="Roscito J.G."/>
            <person name="Kirilenko B.M."/>
            <person name="Davalos L.M."/>
            <person name="Corthals A.P."/>
            <person name="Power M.L."/>
            <person name="Jones G."/>
            <person name="Ransome R.D."/>
            <person name="Dechmann D.K.N."/>
            <person name="Locatelli A.G."/>
            <person name="Puechmaille S.J."/>
            <person name="Fedrigo O."/>
            <person name="Jarvis E.D."/>
            <person name="Hiller M."/>
            <person name="Vernes S.C."/>
            <person name="Myers E.W."/>
            <person name="Teeling E.C."/>
        </authorList>
    </citation>
    <scope>NUCLEOTIDE SEQUENCE [LARGE SCALE GENOMIC DNA]</scope>
    <source>
        <strain evidence="2">Bat1K_MPI-CBG_1</strain>
    </source>
</reference>
<sequence>MQIRESSSFKISREICSSQSELPSVPGSSTSIQLEQVEVHRCLVHNRWTDQEQYMENVSRGQGGGHLQKTATEQSANKNPSTPLITSTPKRSHHDTSSVNVGGHICSPKIFYTKVNQMKLKWLWAVRKAKFDLQ</sequence>
<feature type="compositionally biased region" description="Polar residues" evidence="1">
    <location>
        <begin position="69"/>
        <end position="89"/>
    </location>
</feature>
<evidence type="ECO:0000313" key="2">
    <source>
        <dbReference type="EMBL" id="KAF6130915.1"/>
    </source>
</evidence>
<dbReference type="EMBL" id="JABVXQ010000001">
    <property type="protein sequence ID" value="KAF6130915.1"/>
    <property type="molecule type" value="Genomic_DNA"/>
</dbReference>
<comment type="caution">
    <text evidence="2">The sequence shown here is derived from an EMBL/GenBank/DDBJ whole genome shotgun (WGS) entry which is preliminary data.</text>
</comment>
<name>A0A834ERN5_9CHIR</name>
<dbReference type="AlphaFoldDB" id="A0A834ERN5"/>